<dbReference type="Pfam" id="PF02775">
    <property type="entry name" value="TPP_enzyme_C"/>
    <property type="match status" value="1"/>
</dbReference>
<dbReference type="CDD" id="cd03375">
    <property type="entry name" value="TPP_OGFOR"/>
    <property type="match status" value="1"/>
</dbReference>
<sequence>MAAYAEAIEASGIPPEKHVCISGIGCTGRVAGYMNLDSYHTTHGRPIAFATGLSLVKPDLEVTVVSGDGDICTIGGNHLIHAARRNVDINVIMVNNFNYGMTGGQHGGTTPLGAKTYTTPFGNIETPFNIPYLLAAAGASFVARWTTLHVRQLINAIKHMMTVEGFAFMEVISPCPPTFGEFNKFPEAVDMMEYFRKHCVIDHNADLSKIGVELKGEPLVVGNFVDRRRPSYQELVQQLISRAMEGGGEV</sequence>
<dbReference type="InterPro" id="IPR011766">
    <property type="entry name" value="TPP_enzyme_TPP-bd"/>
</dbReference>
<reference evidence="3" key="1">
    <citation type="journal article" date="2020" name="mSystems">
        <title>Genome- and Community-Level Interaction Insights into Carbon Utilization and Element Cycling Functions of Hydrothermarchaeota in Hydrothermal Sediment.</title>
        <authorList>
            <person name="Zhou Z."/>
            <person name="Liu Y."/>
            <person name="Xu W."/>
            <person name="Pan J."/>
            <person name="Luo Z.H."/>
            <person name="Li M."/>
        </authorList>
    </citation>
    <scope>NUCLEOTIDE SEQUENCE [LARGE SCALE GENOMIC DNA]</scope>
    <source>
        <strain evidence="3">SpSt-1056</strain>
    </source>
</reference>
<dbReference type="EMBL" id="DRWN01000030">
    <property type="protein sequence ID" value="HHK68373.1"/>
    <property type="molecule type" value="Genomic_DNA"/>
</dbReference>
<dbReference type="GO" id="GO:0045333">
    <property type="term" value="P:cellular respiration"/>
    <property type="evidence" value="ECO:0007669"/>
    <property type="project" value="UniProtKB-ARBA"/>
</dbReference>
<dbReference type="SUPFAM" id="SSF52518">
    <property type="entry name" value="Thiamin diphosphate-binding fold (THDP-binding)"/>
    <property type="match status" value="1"/>
</dbReference>
<name>A0A7C5QR54_CALS0</name>
<feature type="domain" description="Thiamine pyrophosphate enzyme TPP-binding" evidence="2">
    <location>
        <begin position="31"/>
        <end position="171"/>
    </location>
</feature>
<dbReference type="GO" id="GO:0006082">
    <property type="term" value="P:organic acid metabolic process"/>
    <property type="evidence" value="ECO:0007669"/>
    <property type="project" value="UniProtKB-ARBA"/>
</dbReference>
<dbReference type="GO" id="GO:0030976">
    <property type="term" value="F:thiamine pyrophosphate binding"/>
    <property type="evidence" value="ECO:0007669"/>
    <property type="project" value="InterPro"/>
</dbReference>
<dbReference type="GO" id="GO:0016625">
    <property type="term" value="F:oxidoreductase activity, acting on the aldehyde or oxo group of donors, iron-sulfur protein as acceptor"/>
    <property type="evidence" value="ECO:0007669"/>
    <property type="project" value="UniProtKB-ARBA"/>
</dbReference>
<gene>
    <name evidence="3" type="ORF">ENM11_04370</name>
</gene>
<accession>A0A7C5QR54</accession>
<dbReference type="PANTHER" id="PTHR48084">
    <property type="entry name" value="2-OXOGLUTARATE OXIDOREDUCTASE SUBUNIT KORB-RELATED"/>
    <property type="match status" value="1"/>
</dbReference>
<dbReference type="PANTHER" id="PTHR48084:SF1">
    <property type="entry name" value="2-OXOGLUTARATE SYNTHASE SUBUNIT KORB"/>
    <property type="match status" value="1"/>
</dbReference>
<dbReference type="Gene3D" id="3.40.50.970">
    <property type="match status" value="1"/>
</dbReference>
<dbReference type="AlphaFoldDB" id="A0A7C5QR54"/>
<evidence type="ECO:0000313" key="3">
    <source>
        <dbReference type="EMBL" id="HHK68373.1"/>
    </source>
</evidence>
<dbReference type="InterPro" id="IPR029061">
    <property type="entry name" value="THDP-binding"/>
</dbReference>
<evidence type="ECO:0000256" key="1">
    <source>
        <dbReference type="ARBA" id="ARBA00023002"/>
    </source>
</evidence>
<proteinExistence type="predicted"/>
<comment type="caution">
    <text evidence="3">The sequence shown here is derived from an EMBL/GenBank/DDBJ whole genome shotgun (WGS) entry which is preliminary data.</text>
</comment>
<keyword evidence="1" id="KW-0560">Oxidoreductase</keyword>
<protein>
    <submittedName>
        <fullName evidence="3">2-oxoacid:ferredoxin oxidoreductase subunit beta</fullName>
    </submittedName>
</protein>
<dbReference type="InterPro" id="IPR051457">
    <property type="entry name" value="2-oxoacid:Fd_oxidoreductase"/>
</dbReference>
<evidence type="ECO:0000259" key="2">
    <source>
        <dbReference type="Pfam" id="PF02775"/>
    </source>
</evidence>
<organism evidence="3">
    <name type="scientific">Caldiarchaeum subterraneum</name>
    <dbReference type="NCBI Taxonomy" id="311458"/>
    <lineage>
        <taxon>Archaea</taxon>
        <taxon>Nitrososphaerota</taxon>
        <taxon>Candidatus Caldarchaeales</taxon>
        <taxon>Candidatus Caldarchaeaceae</taxon>
        <taxon>Candidatus Caldarchaeum</taxon>
    </lineage>
</organism>
<dbReference type="GO" id="GO:0044272">
    <property type="term" value="P:sulfur compound biosynthetic process"/>
    <property type="evidence" value="ECO:0007669"/>
    <property type="project" value="UniProtKB-ARBA"/>
</dbReference>